<dbReference type="Gene3D" id="2.40.110.10">
    <property type="entry name" value="Butyryl-CoA Dehydrogenase, subunit A, domain 2"/>
    <property type="match status" value="1"/>
</dbReference>
<dbReference type="InterPro" id="IPR036250">
    <property type="entry name" value="AcylCo_DH-like_C"/>
</dbReference>
<protein>
    <submittedName>
        <fullName evidence="8">Acyl-coenzyme A oxidase</fullName>
    </submittedName>
</protein>
<dbReference type="Pfam" id="PF01756">
    <property type="entry name" value="ACOX"/>
    <property type="match status" value="1"/>
</dbReference>
<dbReference type="InterPro" id="IPR009100">
    <property type="entry name" value="AcylCoA_DH/oxidase_NM_dom_sf"/>
</dbReference>
<accession>A0A4R6USB2</accession>
<gene>
    <name evidence="8" type="ORF">EV190_11435</name>
</gene>
<evidence type="ECO:0000256" key="5">
    <source>
        <dbReference type="ARBA" id="ARBA00023002"/>
    </source>
</evidence>
<dbReference type="SUPFAM" id="SSF47203">
    <property type="entry name" value="Acyl-CoA dehydrogenase C-terminal domain-like"/>
    <property type="match status" value="2"/>
</dbReference>
<dbReference type="Gene3D" id="1.20.140.10">
    <property type="entry name" value="Butyryl-CoA Dehydrogenase, subunit A, domain 3"/>
    <property type="match status" value="2"/>
</dbReference>
<dbReference type="EMBL" id="SNYN01000014">
    <property type="protein sequence ID" value="TDQ49991.1"/>
    <property type="molecule type" value="Genomic_DNA"/>
</dbReference>
<evidence type="ECO:0000259" key="7">
    <source>
        <dbReference type="Pfam" id="PF22924"/>
    </source>
</evidence>
<feature type="domain" description="Acyl-CoA oxidase C-terminal" evidence="6">
    <location>
        <begin position="461"/>
        <end position="606"/>
    </location>
</feature>
<evidence type="ECO:0000256" key="2">
    <source>
        <dbReference type="ARBA" id="ARBA00006288"/>
    </source>
</evidence>
<dbReference type="PANTHER" id="PTHR10909:SF382">
    <property type="entry name" value="ACYL-COENZYME A OXIDASE"/>
    <property type="match status" value="1"/>
</dbReference>
<reference evidence="8 9" key="1">
    <citation type="submission" date="2019-03" db="EMBL/GenBank/DDBJ databases">
        <title>Genomic Encyclopedia of Type Strains, Phase IV (KMG-IV): sequencing the most valuable type-strain genomes for metagenomic binning, comparative biology and taxonomic classification.</title>
        <authorList>
            <person name="Goeker M."/>
        </authorList>
    </citation>
    <scope>NUCLEOTIDE SEQUENCE [LARGE SCALE GENOMIC DNA]</scope>
    <source>
        <strain evidence="8 9">DSM 46770</strain>
    </source>
</reference>
<evidence type="ECO:0000259" key="6">
    <source>
        <dbReference type="Pfam" id="PF01756"/>
    </source>
</evidence>
<dbReference type="GO" id="GO:0055088">
    <property type="term" value="P:lipid homeostasis"/>
    <property type="evidence" value="ECO:0007669"/>
    <property type="project" value="TreeGrafter"/>
</dbReference>
<dbReference type="Proteomes" id="UP000295281">
    <property type="component" value="Unassembled WGS sequence"/>
</dbReference>
<name>A0A4R6USB2_9ACTN</name>
<feature type="domain" description="Acyl-CoA oxidase C-alpha1" evidence="7">
    <location>
        <begin position="293"/>
        <end position="434"/>
    </location>
</feature>
<keyword evidence="5" id="KW-0560">Oxidoreductase</keyword>
<dbReference type="InterPro" id="IPR055060">
    <property type="entry name" value="ACOX_C_alpha1"/>
</dbReference>
<dbReference type="SUPFAM" id="SSF56645">
    <property type="entry name" value="Acyl-CoA dehydrogenase NM domain-like"/>
    <property type="match status" value="1"/>
</dbReference>
<comment type="cofactor">
    <cofactor evidence="1">
        <name>FAD</name>
        <dbReference type="ChEBI" id="CHEBI:57692"/>
    </cofactor>
</comment>
<evidence type="ECO:0000313" key="8">
    <source>
        <dbReference type="EMBL" id="TDQ49991.1"/>
    </source>
</evidence>
<evidence type="ECO:0000256" key="3">
    <source>
        <dbReference type="ARBA" id="ARBA00022630"/>
    </source>
</evidence>
<dbReference type="GO" id="GO:0071949">
    <property type="term" value="F:FAD binding"/>
    <property type="evidence" value="ECO:0007669"/>
    <property type="project" value="InterPro"/>
</dbReference>
<proteinExistence type="inferred from homology"/>
<comment type="caution">
    <text evidence="8">The sequence shown here is derived from an EMBL/GenBank/DDBJ whole genome shotgun (WGS) entry which is preliminary data.</text>
</comment>
<keyword evidence="4" id="KW-0274">FAD</keyword>
<evidence type="ECO:0000256" key="4">
    <source>
        <dbReference type="ARBA" id="ARBA00022827"/>
    </source>
</evidence>
<evidence type="ECO:0000256" key="1">
    <source>
        <dbReference type="ARBA" id="ARBA00001974"/>
    </source>
</evidence>
<dbReference type="InterPro" id="IPR002655">
    <property type="entry name" value="Acyl-CoA_oxidase_C"/>
</dbReference>
<keyword evidence="9" id="KW-1185">Reference proteome</keyword>
<dbReference type="GO" id="GO:0005504">
    <property type="term" value="F:fatty acid binding"/>
    <property type="evidence" value="ECO:0007669"/>
    <property type="project" value="TreeGrafter"/>
</dbReference>
<dbReference type="PIRSF" id="PIRSF000168">
    <property type="entry name" value="Acyl-CoA_oxidase"/>
    <property type="match status" value="1"/>
</dbReference>
<organism evidence="8 9">
    <name type="scientific">Actinorugispora endophytica</name>
    <dbReference type="NCBI Taxonomy" id="1605990"/>
    <lineage>
        <taxon>Bacteria</taxon>
        <taxon>Bacillati</taxon>
        <taxon>Actinomycetota</taxon>
        <taxon>Actinomycetes</taxon>
        <taxon>Streptosporangiales</taxon>
        <taxon>Nocardiopsidaceae</taxon>
        <taxon>Actinorugispora</taxon>
    </lineage>
</organism>
<evidence type="ECO:0000313" key="9">
    <source>
        <dbReference type="Proteomes" id="UP000295281"/>
    </source>
</evidence>
<comment type="similarity">
    <text evidence="2">Belongs to the acyl-CoA oxidase family.</text>
</comment>
<dbReference type="AlphaFoldDB" id="A0A4R6USB2"/>
<sequence length="615" mass="66072">MPSVNTSPRPPLPGAGQIPYEAAAELRLLLSDGRCVDDERFADLFADELFTPVDGMSPAENAERSYRGLRHVGSRMEPARELVSTGADRFFSLHEWAAVVDPTMVSMMTIHYNLCIGTIAALGGGRPEIDALLGELERMDSIGVFLATELGYGNNVAAMRTKAVYDREADEFVITTPGPEARKFMPNTGLSGVAKLGVVLARLEVEGRDEGVFPFVVRIRDGDGTCPGVRVQPLGDKPGLALDNAITTFDGVRVPRAHLLDGGEDVVAGGGAGSASTRRLRFARAMQRVQTGKVCLTSGVVAAARAGVYIAVRYGNRRRVASSGRSVPVMAHRTHHDALLAAMAEMYAMTFLVNAAKRLHSSGRDAGSGEAKHELAITKAVASWAAQDAIATCRERCGAQGMFSRNRIATYVALAQGTVTAEGDNQVVLLDAAHEMLLGLAYTPPADAAPDMAAPDSLRTPEQLARLFRHRERRLYDDARSLLADTRRSGADAFTTWNTTSPRAAEFGRAHGVRRAVEEFAEAVARAEHEESRELLGSVLLRFALAEVSRDASWYLCEGVLSPDQVRGLPDLVAELDLRLLPHSEELVGAFGVSNDLLGAPIASDDYFAAYDDAG</sequence>
<dbReference type="Pfam" id="PF22924">
    <property type="entry name" value="ACOX_C_alpha1"/>
    <property type="match status" value="1"/>
</dbReference>
<dbReference type="InterPro" id="IPR046373">
    <property type="entry name" value="Acyl-CoA_Oxase/DH_mid-dom_sf"/>
</dbReference>
<dbReference type="InterPro" id="IPR012258">
    <property type="entry name" value="Acyl-CoA_oxidase"/>
</dbReference>
<dbReference type="GO" id="GO:0033540">
    <property type="term" value="P:fatty acid beta-oxidation using acyl-CoA oxidase"/>
    <property type="evidence" value="ECO:0007669"/>
    <property type="project" value="TreeGrafter"/>
</dbReference>
<keyword evidence="3" id="KW-0285">Flavoprotein</keyword>
<dbReference type="PANTHER" id="PTHR10909">
    <property type="entry name" value="ELECTRON TRANSPORT OXIDOREDUCTASE"/>
    <property type="match status" value="1"/>
</dbReference>
<dbReference type="GO" id="GO:0003997">
    <property type="term" value="F:acyl-CoA oxidase activity"/>
    <property type="evidence" value="ECO:0007669"/>
    <property type="project" value="InterPro"/>
</dbReference>